<dbReference type="InterPro" id="IPR050126">
    <property type="entry name" value="Ap4A_hydrolase"/>
</dbReference>
<dbReference type="GO" id="GO:0110154">
    <property type="term" value="P:RNA decapping"/>
    <property type="evidence" value="ECO:0007669"/>
    <property type="project" value="TreeGrafter"/>
</dbReference>
<protein>
    <submittedName>
        <fullName evidence="2">Serine/threonine protein phosphatase 1</fullName>
    </submittedName>
</protein>
<dbReference type="SUPFAM" id="SSF56300">
    <property type="entry name" value="Metallo-dependent phosphatases"/>
    <property type="match status" value="1"/>
</dbReference>
<dbReference type="Gene3D" id="3.60.21.10">
    <property type="match status" value="1"/>
</dbReference>
<gene>
    <name evidence="2" type="ORF">SAMN04490248_101205</name>
</gene>
<evidence type="ECO:0000313" key="3">
    <source>
        <dbReference type="Proteomes" id="UP000198893"/>
    </source>
</evidence>
<reference evidence="2 3" key="1">
    <citation type="submission" date="2016-10" db="EMBL/GenBank/DDBJ databases">
        <authorList>
            <person name="de Groot N.N."/>
        </authorList>
    </citation>
    <scope>NUCLEOTIDE SEQUENCE [LARGE SCALE GENOMIC DNA]</scope>
    <source>
        <strain evidence="2 3">DSM 27842</strain>
    </source>
</reference>
<name>A0A1H8LLY1_9RHOB</name>
<evidence type="ECO:0000313" key="2">
    <source>
        <dbReference type="EMBL" id="SEO06161.1"/>
    </source>
</evidence>
<dbReference type="OrthoDB" id="9807890at2"/>
<sequence length="243" mass="27324">MTGKPIYAVGDIHGQRAMLEDALARIERDSGADARVVFLGDLVDRGPDSRGVIELLSQGVAAGRDWTVLRGNHDRLYSYFLRQVPCTDPQILVGYQWLHERIGGVETLRSYGIEVPAGMRHYQLLKEALAVIPQAHLNFMDSLPTHLEAGELLFVHAGIRPGLPLEQQSEDDMLWIRDEFLDYKEPHPWLVVHGHTPERRPVHMGNRVNLDSGAGFGRPLTTAVFEGRRCWILGDRGREPLTP</sequence>
<dbReference type="InterPro" id="IPR004843">
    <property type="entry name" value="Calcineurin-like_PHP"/>
</dbReference>
<dbReference type="InterPro" id="IPR029052">
    <property type="entry name" value="Metallo-depent_PP-like"/>
</dbReference>
<accession>A0A1H8LLY1</accession>
<dbReference type="PANTHER" id="PTHR42850">
    <property type="entry name" value="METALLOPHOSPHOESTERASE"/>
    <property type="match status" value="1"/>
</dbReference>
<dbReference type="AlphaFoldDB" id="A0A1H8LLY1"/>
<dbReference type="CDD" id="cd00144">
    <property type="entry name" value="MPP_PPP_family"/>
    <property type="match status" value="1"/>
</dbReference>
<dbReference type="PANTHER" id="PTHR42850:SF4">
    <property type="entry name" value="ZINC-DEPENDENT ENDOPOLYPHOSPHATASE"/>
    <property type="match status" value="1"/>
</dbReference>
<feature type="domain" description="Calcineurin-like phosphoesterase" evidence="1">
    <location>
        <begin position="5"/>
        <end position="205"/>
    </location>
</feature>
<keyword evidence="3" id="KW-1185">Reference proteome</keyword>
<dbReference type="GO" id="GO:0008803">
    <property type="term" value="F:bis(5'-nucleosyl)-tetraphosphatase (symmetrical) activity"/>
    <property type="evidence" value="ECO:0007669"/>
    <property type="project" value="TreeGrafter"/>
</dbReference>
<evidence type="ECO:0000259" key="1">
    <source>
        <dbReference type="Pfam" id="PF00149"/>
    </source>
</evidence>
<dbReference type="STRING" id="569882.SAMN04490248_101205"/>
<dbReference type="EMBL" id="FODS01000001">
    <property type="protein sequence ID" value="SEO06161.1"/>
    <property type="molecule type" value="Genomic_DNA"/>
</dbReference>
<dbReference type="GO" id="GO:0005737">
    <property type="term" value="C:cytoplasm"/>
    <property type="evidence" value="ECO:0007669"/>
    <property type="project" value="TreeGrafter"/>
</dbReference>
<dbReference type="GO" id="GO:0016791">
    <property type="term" value="F:phosphatase activity"/>
    <property type="evidence" value="ECO:0007669"/>
    <property type="project" value="TreeGrafter"/>
</dbReference>
<proteinExistence type="predicted"/>
<dbReference type="Pfam" id="PF00149">
    <property type="entry name" value="Metallophos"/>
    <property type="match status" value="1"/>
</dbReference>
<dbReference type="RefSeq" id="WP_093114770.1">
    <property type="nucleotide sequence ID" value="NZ_FODS01000001.1"/>
</dbReference>
<organism evidence="2 3">
    <name type="scientific">Salinihabitans flavidus</name>
    <dbReference type="NCBI Taxonomy" id="569882"/>
    <lineage>
        <taxon>Bacteria</taxon>
        <taxon>Pseudomonadati</taxon>
        <taxon>Pseudomonadota</taxon>
        <taxon>Alphaproteobacteria</taxon>
        <taxon>Rhodobacterales</taxon>
        <taxon>Roseobacteraceae</taxon>
        <taxon>Salinihabitans</taxon>
    </lineage>
</organism>
<dbReference type="Proteomes" id="UP000198893">
    <property type="component" value="Unassembled WGS sequence"/>
</dbReference>